<dbReference type="SUPFAM" id="SSF52540">
    <property type="entry name" value="P-loop containing nucleoside triphosphate hydrolases"/>
    <property type="match status" value="1"/>
</dbReference>
<proteinExistence type="predicted"/>
<protein>
    <submittedName>
        <fullName evidence="2">Trse protein</fullName>
    </submittedName>
</protein>
<organism evidence="2 3">
    <name type="scientific">Enterococcus faecalis</name>
    <name type="common">Streptococcus faecalis</name>
    <dbReference type="NCBI Taxonomy" id="1351"/>
    <lineage>
        <taxon>Bacteria</taxon>
        <taxon>Bacillati</taxon>
        <taxon>Bacillota</taxon>
        <taxon>Bacilli</taxon>
        <taxon>Lactobacillales</taxon>
        <taxon>Enterococcaceae</taxon>
        <taxon>Enterococcus</taxon>
    </lineage>
</organism>
<dbReference type="InterPro" id="IPR027417">
    <property type="entry name" value="P-loop_NTPase"/>
</dbReference>
<accession>A0AAP6RJL1</accession>
<comment type="caution">
    <text evidence="2">The sequence shown here is derived from an EMBL/GenBank/DDBJ whole genome shotgun (WGS) entry which is preliminary data.</text>
</comment>
<name>A0AAP6RJL1_ENTFL</name>
<dbReference type="RefSeq" id="WP_021732931.1">
    <property type="nucleotide sequence ID" value="NZ_AP026715.1"/>
</dbReference>
<dbReference type="Gene3D" id="3.40.50.300">
    <property type="entry name" value="P-loop containing nucleotide triphosphate hydrolases"/>
    <property type="match status" value="1"/>
</dbReference>
<dbReference type="Proteomes" id="UP000429730">
    <property type="component" value="Unassembled WGS sequence"/>
</dbReference>
<reference evidence="2 3" key="1">
    <citation type="submission" date="2019-04" db="EMBL/GenBank/DDBJ databases">
        <title>Step-wise assembly of the neonatal virome modulated by breast feeding.</title>
        <authorList>
            <person name="Liang G."/>
            <person name="Bushman F."/>
        </authorList>
    </citation>
    <scope>NUCLEOTIDE SEQUENCE [LARGE SCALE GENOMIC DNA]</scope>
    <source>
        <strain evidence="2 3">E3754</strain>
    </source>
</reference>
<gene>
    <name evidence="2" type="ORF">GTI81_11930</name>
</gene>
<evidence type="ECO:0000313" key="3">
    <source>
        <dbReference type="Proteomes" id="UP000429730"/>
    </source>
</evidence>
<keyword evidence="1" id="KW-0175">Coiled coil</keyword>
<sequence length="851" mass="98939">MIVDTDELLDVQVEPALVDTTTKEKKKKKIQKVEKSVLAFMPERRIISEECIALEKGVTNFYRIEDSSAREGSLEQRQSALNDFLVFLKTIYTDIKFIFTSFPIDMSENIDYAKRRFKMGALSETVKKEQQYTLAVLENLDNTRLIDTVYLQVFADDEEQLKEVEREIRQAQSTDFRINTMTLTQKIKFLFRRYNPLAPLPIGIPYQRTDYTGRDEKVQKIVAKKGYDPLFVGTIQPVGGIKPHSSKDLQISDGFIRVLNLVIYRPKNNPNFWGEQVFCMKNVLTTLDTHTIDTSNPLVEQNLNRSLGEYEDRVYSSKDRISQKKARKEYEKLDRTVENVLESVEVLKEIHVRYVLAESTIEKLDEREQEVMRKLRKHQFQAACFLDEQERQFKATFVSFKEGAKLIKRKGKEIKGTALAGSYAFNYANHIDHDAPYSGYPLYGSGVVCLSTTHKDSLRKSYSSIILGSQGFGKTTAAKKQLKQAVEYNNIHYGFYVSDETKRLTEALGGEFYDGREVRLNPCQIYRSDVDARTKRTKEEQSLKTNLVKMRLVFGLAENIDFQSPIMTTAKKIFNNGYADYMERHGLEVNKITQYDPEQYPVYSDILEFAKNEYNKATEEFEKKDMYDFISKLESFITDSGNIFNQKSTFDFYNKKLVTFNMENLVKSDISTYNAQYYNLYTAAFSESVRVGQREKYLFDRKQKKVDELIYSNMTSDEFHNPIRTKNKVLLKELDRYNREGRKLLIGQTYIMHDIADAFPDYNSENGEMGEISQIVVNLFKLSTYRFLFKQDESSEELLKKVFGKQLSDYDIADIIGFEERDILLNIKGAKNIKFRYGLSETEKRIFDGGL</sequence>
<evidence type="ECO:0000256" key="1">
    <source>
        <dbReference type="SAM" id="Coils"/>
    </source>
</evidence>
<dbReference type="EMBL" id="WVTJ01000024">
    <property type="protein sequence ID" value="MXS53425.1"/>
    <property type="molecule type" value="Genomic_DNA"/>
</dbReference>
<feature type="coiled-coil region" evidence="1">
    <location>
        <begin position="323"/>
        <end position="381"/>
    </location>
</feature>
<evidence type="ECO:0000313" key="2">
    <source>
        <dbReference type="EMBL" id="MXS53425.1"/>
    </source>
</evidence>
<dbReference type="AlphaFoldDB" id="A0AAP6RJL1"/>